<name>A0A4R6ZHT9_9LIST</name>
<evidence type="ECO:0000313" key="1">
    <source>
        <dbReference type="EMBL" id="TDR51788.1"/>
    </source>
</evidence>
<gene>
    <name evidence="1" type="ORF">DFP96_11196</name>
</gene>
<protein>
    <submittedName>
        <fullName evidence="1">Uncharacterized protein</fullName>
    </submittedName>
</protein>
<sequence>MNWKPSGRATRKNATALENQLIEEQRKIRNQLQLLEENKANDTY</sequence>
<comment type="caution">
    <text evidence="1">The sequence shown here is derived from an EMBL/GenBank/DDBJ whole genome shotgun (WGS) entry which is preliminary data.</text>
</comment>
<organism evidence="1 2">
    <name type="scientific">Listeria rocourtiae</name>
    <dbReference type="NCBI Taxonomy" id="647910"/>
    <lineage>
        <taxon>Bacteria</taxon>
        <taxon>Bacillati</taxon>
        <taxon>Bacillota</taxon>
        <taxon>Bacilli</taxon>
        <taxon>Bacillales</taxon>
        <taxon>Listeriaceae</taxon>
        <taxon>Listeria</taxon>
    </lineage>
</organism>
<dbReference type="RefSeq" id="WP_279586590.1">
    <property type="nucleotide sequence ID" value="NZ_SNZK01000011.1"/>
</dbReference>
<keyword evidence="2" id="KW-1185">Reference proteome</keyword>
<dbReference type="EMBL" id="SNZK01000011">
    <property type="protein sequence ID" value="TDR51788.1"/>
    <property type="molecule type" value="Genomic_DNA"/>
</dbReference>
<evidence type="ECO:0000313" key="2">
    <source>
        <dbReference type="Proteomes" id="UP000295558"/>
    </source>
</evidence>
<accession>A0A4R6ZHT9</accession>
<proteinExistence type="predicted"/>
<dbReference type="Proteomes" id="UP000295558">
    <property type="component" value="Unassembled WGS sequence"/>
</dbReference>
<dbReference type="AlphaFoldDB" id="A0A4R6ZHT9"/>
<reference evidence="1 2" key="1">
    <citation type="submission" date="2019-03" db="EMBL/GenBank/DDBJ databases">
        <title>Genomic Encyclopedia of Type Strains, Phase III (KMG-III): the genomes of soil and plant-associated and newly described type strains.</title>
        <authorList>
            <person name="Whitman W."/>
        </authorList>
    </citation>
    <scope>NUCLEOTIDE SEQUENCE [LARGE SCALE GENOMIC DNA]</scope>
    <source>
        <strain evidence="1 2">CECT 7972</strain>
    </source>
</reference>